<dbReference type="AlphaFoldDB" id="K0TH44"/>
<evidence type="ECO:0000256" key="1">
    <source>
        <dbReference type="SAM" id="SignalP"/>
    </source>
</evidence>
<evidence type="ECO:0000313" key="2">
    <source>
        <dbReference type="EMBL" id="EJK78073.1"/>
    </source>
</evidence>
<feature type="non-terminal residue" evidence="2">
    <location>
        <position position="1"/>
    </location>
</feature>
<reference evidence="2 3" key="1">
    <citation type="journal article" date="2012" name="Genome Biol.">
        <title>Genome and low-iron response of an oceanic diatom adapted to chronic iron limitation.</title>
        <authorList>
            <person name="Lommer M."/>
            <person name="Specht M."/>
            <person name="Roy A.S."/>
            <person name="Kraemer L."/>
            <person name="Andreson R."/>
            <person name="Gutowska M.A."/>
            <person name="Wolf J."/>
            <person name="Bergner S.V."/>
            <person name="Schilhabel M.B."/>
            <person name="Klostermeier U.C."/>
            <person name="Beiko R.G."/>
            <person name="Rosenstiel P."/>
            <person name="Hippler M."/>
            <person name="Laroche J."/>
        </authorList>
    </citation>
    <scope>NUCLEOTIDE SEQUENCE [LARGE SCALE GENOMIC DNA]</scope>
    <source>
        <strain evidence="2 3">CCMP1005</strain>
    </source>
</reference>
<dbReference type="EMBL" id="AGNL01000052">
    <property type="protein sequence ID" value="EJK78073.1"/>
    <property type="molecule type" value="Genomic_DNA"/>
</dbReference>
<gene>
    <name evidence="2" type="ORF">THAOC_00047</name>
</gene>
<proteinExistence type="predicted"/>
<organism evidence="2 3">
    <name type="scientific">Thalassiosira oceanica</name>
    <name type="common">Marine diatom</name>
    <dbReference type="NCBI Taxonomy" id="159749"/>
    <lineage>
        <taxon>Eukaryota</taxon>
        <taxon>Sar</taxon>
        <taxon>Stramenopiles</taxon>
        <taxon>Ochrophyta</taxon>
        <taxon>Bacillariophyta</taxon>
        <taxon>Coscinodiscophyceae</taxon>
        <taxon>Thalassiosirophycidae</taxon>
        <taxon>Thalassiosirales</taxon>
        <taxon>Thalassiosiraceae</taxon>
        <taxon>Thalassiosira</taxon>
    </lineage>
</organism>
<dbReference type="Proteomes" id="UP000266841">
    <property type="component" value="Unassembled WGS sequence"/>
</dbReference>
<protein>
    <recommendedName>
        <fullName evidence="4">Subtilisin</fullName>
    </recommendedName>
</protein>
<keyword evidence="1" id="KW-0732">Signal</keyword>
<comment type="caution">
    <text evidence="2">The sequence shown here is derived from an EMBL/GenBank/DDBJ whole genome shotgun (WGS) entry which is preliminary data.</text>
</comment>
<feature type="chain" id="PRO_5003841060" description="Subtilisin" evidence="1">
    <location>
        <begin position="17"/>
        <end position="107"/>
    </location>
</feature>
<name>K0TH44_THAOC</name>
<accession>K0TH44</accession>
<evidence type="ECO:0008006" key="4">
    <source>
        <dbReference type="Google" id="ProtNLM"/>
    </source>
</evidence>
<keyword evidence="3" id="KW-1185">Reference proteome</keyword>
<feature type="signal peptide" evidence="1">
    <location>
        <begin position="1"/>
        <end position="16"/>
    </location>
</feature>
<evidence type="ECO:0000313" key="3">
    <source>
        <dbReference type="Proteomes" id="UP000266841"/>
    </source>
</evidence>
<sequence length="107" mass="10985">VMPIACACAFIAVSSACHVSVSNKAIGGSHTGAVVRRRTLCPSSELAGAAYVAGAGCPPQAAQKIKSLAAGWGSGKKVSKPRVYAYAQDWVQDSTPQAQVYAYANQV</sequence>